<proteinExistence type="predicted"/>
<gene>
    <name evidence="1" type="ORF">L1987_11960</name>
</gene>
<reference evidence="2" key="1">
    <citation type="journal article" date="2022" name="Mol. Ecol. Resour.">
        <title>The genomes of chicory, endive, great burdock and yacon provide insights into Asteraceae palaeo-polyploidization history and plant inulin production.</title>
        <authorList>
            <person name="Fan W."/>
            <person name="Wang S."/>
            <person name="Wang H."/>
            <person name="Wang A."/>
            <person name="Jiang F."/>
            <person name="Liu H."/>
            <person name="Zhao H."/>
            <person name="Xu D."/>
            <person name="Zhang Y."/>
        </authorList>
    </citation>
    <scope>NUCLEOTIDE SEQUENCE [LARGE SCALE GENOMIC DNA]</scope>
    <source>
        <strain evidence="2">cv. Yunnan</strain>
    </source>
</reference>
<sequence length="109" mass="12829">MSSNLIILKGSNIVRSSAIEVPENSVDIHIKNKRLRNSSYSIILHPRSLCLYLAPLFPRVPFHEFFSEYDTPFSSFPFRRMFSLIFSLMDCGLLRSVFTMMYHRRHVTR</sequence>
<keyword evidence="2" id="KW-1185">Reference proteome</keyword>
<dbReference type="Proteomes" id="UP001056120">
    <property type="component" value="Linkage Group LG04"/>
</dbReference>
<evidence type="ECO:0000313" key="2">
    <source>
        <dbReference type="Proteomes" id="UP001056120"/>
    </source>
</evidence>
<name>A0ACB9JFV1_9ASTR</name>
<accession>A0ACB9JFV1</accession>
<dbReference type="EMBL" id="CM042021">
    <property type="protein sequence ID" value="KAI3818157.1"/>
    <property type="molecule type" value="Genomic_DNA"/>
</dbReference>
<protein>
    <submittedName>
        <fullName evidence="1">Uncharacterized protein</fullName>
    </submittedName>
</protein>
<evidence type="ECO:0000313" key="1">
    <source>
        <dbReference type="EMBL" id="KAI3818157.1"/>
    </source>
</evidence>
<reference evidence="1 2" key="2">
    <citation type="journal article" date="2022" name="Mol. Ecol. Resour.">
        <title>The genomes of chicory, endive, great burdock and yacon provide insights into Asteraceae paleo-polyploidization history and plant inulin production.</title>
        <authorList>
            <person name="Fan W."/>
            <person name="Wang S."/>
            <person name="Wang H."/>
            <person name="Wang A."/>
            <person name="Jiang F."/>
            <person name="Liu H."/>
            <person name="Zhao H."/>
            <person name="Xu D."/>
            <person name="Zhang Y."/>
        </authorList>
    </citation>
    <scope>NUCLEOTIDE SEQUENCE [LARGE SCALE GENOMIC DNA]</scope>
    <source>
        <strain evidence="2">cv. Yunnan</strain>
        <tissue evidence="1">Leaves</tissue>
    </source>
</reference>
<organism evidence="1 2">
    <name type="scientific">Smallanthus sonchifolius</name>
    <dbReference type="NCBI Taxonomy" id="185202"/>
    <lineage>
        <taxon>Eukaryota</taxon>
        <taxon>Viridiplantae</taxon>
        <taxon>Streptophyta</taxon>
        <taxon>Embryophyta</taxon>
        <taxon>Tracheophyta</taxon>
        <taxon>Spermatophyta</taxon>
        <taxon>Magnoliopsida</taxon>
        <taxon>eudicotyledons</taxon>
        <taxon>Gunneridae</taxon>
        <taxon>Pentapetalae</taxon>
        <taxon>asterids</taxon>
        <taxon>campanulids</taxon>
        <taxon>Asterales</taxon>
        <taxon>Asteraceae</taxon>
        <taxon>Asteroideae</taxon>
        <taxon>Heliantheae alliance</taxon>
        <taxon>Millerieae</taxon>
        <taxon>Smallanthus</taxon>
    </lineage>
</organism>
<comment type="caution">
    <text evidence="1">The sequence shown here is derived from an EMBL/GenBank/DDBJ whole genome shotgun (WGS) entry which is preliminary data.</text>
</comment>